<name>A0AA88SU11_TACVA</name>
<feature type="region of interest" description="Disordered" evidence="1">
    <location>
        <begin position="1"/>
        <end position="26"/>
    </location>
</feature>
<comment type="caution">
    <text evidence="2">The sequence shown here is derived from an EMBL/GenBank/DDBJ whole genome shotgun (WGS) entry which is preliminary data.</text>
</comment>
<proteinExistence type="predicted"/>
<protein>
    <submittedName>
        <fullName evidence="2">Uncharacterized protein</fullName>
    </submittedName>
</protein>
<organism evidence="2 3">
    <name type="scientific">Tachysurus vachellii</name>
    <name type="common">Darkbarbel catfish</name>
    <name type="synonym">Pelteobagrus vachellii</name>
    <dbReference type="NCBI Taxonomy" id="175792"/>
    <lineage>
        <taxon>Eukaryota</taxon>
        <taxon>Metazoa</taxon>
        <taxon>Chordata</taxon>
        <taxon>Craniata</taxon>
        <taxon>Vertebrata</taxon>
        <taxon>Euteleostomi</taxon>
        <taxon>Actinopterygii</taxon>
        <taxon>Neopterygii</taxon>
        <taxon>Teleostei</taxon>
        <taxon>Ostariophysi</taxon>
        <taxon>Siluriformes</taxon>
        <taxon>Bagridae</taxon>
        <taxon>Tachysurus</taxon>
    </lineage>
</organism>
<dbReference type="Proteomes" id="UP001187315">
    <property type="component" value="Unassembled WGS sequence"/>
</dbReference>
<dbReference type="EMBL" id="JAVHJS010000011">
    <property type="protein sequence ID" value="KAK2843169.1"/>
    <property type="molecule type" value="Genomic_DNA"/>
</dbReference>
<evidence type="ECO:0000313" key="3">
    <source>
        <dbReference type="Proteomes" id="UP001187315"/>
    </source>
</evidence>
<sequence length="131" mass="14905">MRDTQRQADTSEDSENDSDDDSGLGYWLKRQTKRMEERPVTYQGQLTRYPEIRGSEPAPVSRESHTVPVYVPNPTEKRCHADENLPLAMPFPHIYPSVQTHAAVNSVTGYTAPYIPVIEASHHTTPWEILD</sequence>
<gene>
    <name evidence="2" type="ORF">Q7C36_011384</name>
</gene>
<keyword evidence="3" id="KW-1185">Reference proteome</keyword>
<accession>A0AA88SU11</accession>
<evidence type="ECO:0000256" key="1">
    <source>
        <dbReference type="SAM" id="MobiDB-lite"/>
    </source>
</evidence>
<dbReference type="AlphaFoldDB" id="A0AA88SU11"/>
<feature type="region of interest" description="Disordered" evidence="1">
    <location>
        <begin position="50"/>
        <end position="70"/>
    </location>
</feature>
<feature type="compositionally biased region" description="Acidic residues" evidence="1">
    <location>
        <begin position="10"/>
        <end position="22"/>
    </location>
</feature>
<reference evidence="2" key="1">
    <citation type="submission" date="2023-08" db="EMBL/GenBank/DDBJ databases">
        <title>Pelteobagrus vachellii genome.</title>
        <authorList>
            <person name="Liu H."/>
        </authorList>
    </citation>
    <scope>NUCLEOTIDE SEQUENCE</scope>
    <source>
        <strain evidence="2">PRFRI_2022a</strain>
        <tissue evidence="2">Muscle</tissue>
    </source>
</reference>
<evidence type="ECO:0000313" key="2">
    <source>
        <dbReference type="EMBL" id="KAK2843169.1"/>
    </source>
</evidence>